<dbReference type="InterPro" id="IPR000644">
    <property type="entry name" value="CBS_dom"/>
</dbReference>
<dbReference type="PROSITE" id="PS51371">
    <property type="entry name" value="CBS"/>
    <property type="match status" value="2"/>
</dbReference>
<dbReference type="Pfam" id="PF01595">
    <property type="entry name" value="CNNM"/>
    <property type="match status" value="1"/>
</dbReference>
<evidence type="ECO:0000256" key="3">
    <source>
        <dbReference type="ARBA" id="ARBA00022737"/>
    </source>
</evidence>
<keyword evidence="2 8" id="KW-0812">Transmembrane</keyword>
<sequence>MGLLILFAIISILVSFICSILEAVLLSITPTFVNVKKKEGKHFAIILEDLKKDVDQPLIAILTLNTIAHTVGAILVGVQAKVAYVELYGSSEKSLFGIPFTEEAMVGIVSTIMTILILVASEIIPKTIGATYWKKLANFSAKTLKIMVLGLKWTGLLWVLQLFTKLIGGKGHHGSILSREDFTAMADIAHEEGVFEKSESTVIKNLLKFDQIVAKDVMTPRSVMKTASEKISIKDFREANQKLRFSRIPVYNERQDNISGFVLKDEVLEAIINEEGDTPLSDIKRDILVVERNKPIPELFEQFISKRAHIALVVDEYGSVSGLVTMEDVIETLLGLEIMDESDDTENLQHLARKNWQKRAKRSGIIDDTKPDNSKTSNDKSVNPEDDNSNANEAKEENPNKDLTKEDK</sequence>
<dbReference type="CDD" id="cd04590">
    <property type="entry name" value="CBS_pair_CorC_HlyC_assoc"/>
    <property type="match status" value="1"/>
</dbReference>
<dbReference type="Gene3D" id="3.10.580.10">
    <property type="entry name" value="CBS-domain"/>
    <property type="match status" value="1"/>
</dbReference>
<reference evidence="13 14" key="1">
    <citation type="submission" date="2024-07" db="EMBL/GenBank/DDBJ databases">
        <title>The genome sequence of type strain Sediminicola luteus GDMCC 1.2596T.</title>
        <authorList>
            <person name="Liu Y."/>
        </authorList>
    </citation>
    <scope>NUCLEOTIDE SEQUENCE [LARGE SCALE GENOMIC DNA]</scope>
    <source>
        <strain evidence="13 14">GDMCC 1.2596</strain>
    </source>
</reference>
<gene>
    <name evidence="13" type="ORF">ABXZ32_05675</name>
</gene>
<evidence type="ECO:0000256" key="7">
    <source>
        <dbReference type="PROSITE-ProRule" id="PRU00703"/>
    </source>
</evidence>
<dbReference type="InterPro" id="IPR044751">
    <property type="entry name" value="Ion_transp-like_CBS"/>
</dbReference>
<dbReference type="Proteomes" id="UP001549773">
    <property type="component" value="Unassembled WGS sequence"/>
</dbReference>
<feature type="region of interest" description="Disordered" evidence="9">
    <location>
        <begin position="360"/>
        <end position="408"/>
    </location>
</feature>
<evidence type="ECO:0000256" key="9">
    <source>
        <dbReference type="SAM" id="MobiDB-lite"/>
    </source>
</evidence>
<dbReference type="RefSeq" id="WP_354617700.1">
    <property type="nucleotide sequence ID" value="NZ_JBEWYP010000002.1"/>
</dbReference>
<dbReference type="EMBL" id="JBEWYP010000002">
    <property type="protein sequence ID" value="MET7028872.1"/>
    <property type="molecule type" value="Genomic_DNA"/>
</dbReference>
<organism evidence="13 14">
    <name type="scientific">Sediminicola luteus</name>
    <dbReference type="NCBI Taxonomy" id="319238"/>
    <lineage>
        <taxon>Bacteria</taxon>
        <taxon>Pseudomonadati</taxon>
        <taxon>Bacteroidota</taxon>
        <taxon>Flavobacteriia</taxon>
        <taxon>Flavobacteriales</taxon>
        <taxon>Flavobacteriaceae</taxon>
        <taxon>Sediminicola</taxon>
    </lineage>
</organism>
<keyword evidence="14" id="KW-1185">Reference proteome</keyword>
<evidence type="ECO:0000259" key="12">
    <source>
        <dbReference type="PROSITE" id="PS51846"/>
    </source>
</evidence>
<keyword evidence="4 8" id="KW-1133">Transmembrane helix</keyword>
<keyword evidence="3" id="KW-0677">Repeat</keyword>
<feature type="domain" description="CNNM transmembrane" evidence="12">
    <location>
        <begin position="1"/>
        <end position="199"/>
    </location>
</feature>
<evidence type="ECO:0000256" key="8">
    <source>
        <dbReference type="PROSITE-ProRule" id="PRU01193"/>
    </source>
</evidence>
<evidence type="ECO:0000256" key="5">
    <source>
        <dbReference type="ARBA" id="ARBA00023122"/>
    </source>
</evidence>
<evidence type="ECO:0000256" key="1">
    <source>
        <dbReference type="ARBA" id="ARBA00004141"/>
    </source>
</evidence>
<dbReference type="PANTHER" id="PTHR22777:SF4">
    <property type="entry name" value="UPF0053 PROTEIN SLL1254"/>
    <property type="match status" value="1"/>
</dbReference>
<keyword evidence="5 7" id="KW-0129">CBS domain</keyword>
<dbReference type="InterPro" id="IPR002550">
    <property type="entry name" value="CNNM"/>
</dbReference>
<feature type="transmembrane region" description="Helical" evidence="10">
    <location>
        <begin position="104"/>
        <end position="124"/>
    </location>
</feature>
<evidence type="ECO:0000313" key="14">
    <source>
        <dbReference type="Proteomes" id="UP001549773"/>
    </source>
</evidence>
<feature type="domain" description="CBS" evidence="11">
    <location>
        <begin position="283"/>
        <end position="341"/>
    </location>
</feature>
<dbReference type="PANTHER" id="PTHR22777">
    <property type="entry name" value="HEMOLYSIN-RELATED"/>
    <property type="match status" value="1"/>
</dbReference>
<dbReference type="SUPFAM" id="SSF54631">
    <property type="entry name" value="CBS-domain pair"/>
    <property type="match status" value="1"/>
</dbReference>
<feature type="transmembrane region" description="Helical" evidence="10">
    <location>
        <begin position="6"/>
        <end position="28"/>
    </location>
</feature>
<proteinExistence type="predicted"/>
<feature type="compositionally biased region" description="Basic and acidic residues" evidence="9">
    <location>
        <begin position="393"/>
        <end position="408"/>
    </location>
</feature>
<dbReference type="PROSITE" id="PS51846">
    <property type="entry name" value="CNNM"/>
    <property type="match status" value="1"/>
</dbReference>
<feature type="transmembrane region" description="Helical" evidence="10">
    <location>
        <begin position="58"/>
        <end position="84"/>
    </location>
</feature>
<evidence type="ECO:0000259" key="11">
    <source>
        <dbReference type="PROSITE" id="PS51371"/>
    </source>
</evidence>
<feature type="domain" description="CBS" evidence="11">
    <location>
        <begin position="218"/>
        <end position="278"/>
    </location>
</feature>
<accession>A0ABV2TUB4</accession>
<dbReference type="Pfam" id="PF00571">
    <property type="entry name" value="CBS"/>
    <property type="match status" value="1"/>
</dbReference>
<evidence type="ECO:0000256" key="10">
    <source>
        <dbReference type="SAM" id="Phobius"/>
    </source>
</evidence>
<evidence type="ECO:0000256" key="4">
    <source>
        <dbReference type="ARBA" id="ARBA00022989"/>
    </source>
</evidence>
<keyword evidence="6 8" id="KW-0472">Membrane</keyword>
<dbReference type="InterPro" id="IPR046342">
    <property type="entry name" value="CBS_dom_sf"/>
</dbReference>
<feature type="transmembrane region" description="Helical" evidence="10">
    <location>
        <begin position="144"/>
        <end position="163"/>
    </location>
</feature>
<feature type="compositionally biased region" description="Basic and acidic residues" evidence="9">
    <location>
        <begin position="364"/>
        <end position="373"/>
    </location>
</feature>
<comment type="caution">
    <text evidence="13">The sequence shown here is derived from an EMBL/GenBank/DDBJ whole genome shotgun (WGS) entry which is preliminary data.</text>
</comment>
<comment type="subcellular location">
    <subcellularLocation>
        <location evidence="1">Membrane</location>
        <topology evidence="1">Multi-pass membrane protein</topology>
    </subcellularLocation>
</comment>
<evidence type="ECO:0000313" key="13">
    <source>
        <dbReference type="EMBL" id="MET7028872.1"/>
    </source>
</evidence>
<evidence type="ECO:0000256" key="6">
    <source>
        <dbReference type="ARBA" id="ARBA00023136"/>
    </source>
</evidence>
<name>A0ABV2TUB4_9FLAO</name>
<evidence type="ECO:0000256" key="2">
    <source>
        <dbReference type="ARBA" id="ARBA00022692"/>
    </source>
</evidence>
<protein>
    <submittedName>
        <fullName evidence="13">Hemolysin family protein</fullName>
    </submittedName>
</protein>